<keyword evidence="7" id="KW-0460">Magnesium</keyword>
<keyword evidence="5 8" id="KW-1133">Transmembrane helix</keyword>
<comment type="caution">
    <text evidence="9">The sequence shown here is derived from an EMBL/GenBank/DDBJ whole genome shotgun (WGS) entry which is preliminary data.</text>
</comment>
<dbReference type="PROSITE" id="PS01348">
    <property type="entry name" value="MRAY_2"/>
    <property type="match status" value="1"/>
</dbReference>
<organism evidence="9 10">
    <name type="scientific">Reinekea marinisedimentorum</name>
    <dbReference type="NCBI Taxonomy" id="230495"/>
    <lineage>
        <taxon>Bacteria</taxon>
        <taxon>Pseudomonadati</taxon>
        <taxon>Pseudomonadota</taxon>
        <taxon>Gammaproteobacteria</taxon>
        <taxon>Oceanospirillales</taxon>
        <taxon>Saccharospirillaceae</taxon>
        <taxon>Reinekea</taxon>
    </lineage>
</organism>
<evidence type="ECO:0000256" key="8">
    <source>
        <dbReference type="SAM" id="Phobius"/>
    </source>
</evidence>
<dbReference type="OrthoDB" id="9783652at2"/>
<keyword evidence="7" id="KW-0479">Metal-binding</keyword>
<evidence type="ECO:0000256" key="4">
    <source>
        <dbReference type="ARBA" id="ARBA00022692"/>
    </source>
</evidence>
<dbReference type="PANTHER" id="PTHR22926:SF3">
    <property type="entry name" value="UNDECAPRENYL-PHOSPHATE ALPHA-N-ACETYLGLUCOSAMINYL 1-PHOSPHATE TRANSFERASE"/>
    <property type="match status" value="1"/>
</dbReference>
<keyword evidence="10" id="KW-1185">Reference proteome</keyword>
<reference evidence="9 10" key="1">
    <citation type="submission" date="2019-03" db="EMBL/GenBank/DDBJ databases">
        <title>Genomic Encyclopedia of Archaeal and Bacterial Type Strains, Phase II (KMG-II): from individual species to whole genera.</title>
        <authorList>
            <person name="Goeker M."/>
        </authorList>
    </citation>
    <scope>NUCLEOTIDE SEQUENCE [LARGE SCALE GENOMIC DNA]</scope>
    <source>
        <strain evidence="9 10">DSM 15388</strain>
    </source>
</reference>
<feature type="transmembrane region" description="Helical" evidence="8">
    <location>
        <begin position="6"/>
        <end position="28"/>
    </location>
</feature>
<dbReference type="InterPro" id="IPR018480">
    <property type="entry name" value="PNAcMuramoyl-5peptid_Trfase_CS"/>
</dbReference>
<keyword evidence="3 9" id="KW-0808">Transferase</keyword>
<evidence type="ECO:0000256" key="1">
    <source>
        <dbReference type="ARBA" id="ARBA00004651"/>
    </source>
</evidence>
<keyword evidence="6 8" id="KW-0472">Membrane</keyword>
<feature type="transmembrane region" description="Helical" evidence="8">
    <location>
        <begin position="236"/>
        <end position="255"/>
    </location>
</feature>
<proteinExistence type="predicted"/>
<evidence type="ECO:0000313" key="10">
    <source>
        <dbReference type="Proteomes" id="UP000295793"/>
    </source>
</evidence>
<dbReference type="AlphaFoldDB" id="A0A4R3IBP9"/>
<evidence type="ECO:0000313" key="9">
    <source>
        <dbReference type="EMBL" id="TCS41928.1"/>
    </source>
</evidence>
<keyword evidence="2" id="KW-1003">Cell membrane</keyword>
<dbReference type="GO" id="GO:0016780">
    <property type="term" value="F:phosphotransferase activity, for other substituted phosphate groups"/>
    <property type="evidence" value="ECO:0007669"/>
    <property type="project" value="InterPro"/>
</dbReference>
<evidence type="ECO:0000256" key="5">
    <source>
        <dbReference type="ARBA" id="ARBA00022989"/>
    </source>
</evidence>
<accession>A0A4R3IBP9</accession>
<dbReference type="GO" id="GO:0005886">
    <property type="term" value="C:plasma membrane"/>
    <property type="evidence" value="ECO:0007669"/>
    <property type="project" value="UniProtKB-SubCell"/>
</dbReference>
<name>A0A4R3IBP9_9GAMM</name>
<feature type="binding site" evidence="7">
    <location>
        <position position="147"/>
    </location>
    <ligand>
        <name>Mg(2+)</name>
        <dbReference type="ChEBI" id="CHEBI:18420"/>
    </ligand>
</feature>
<feature type="transmembrane region" description="Helical" evidence="8">
    <location>
        <begin position="40"/>
        <end position="61"/>
    </location>
</feature>
<gene>
    <name evidence="9" type="ORF">BCF53_10432</name>
</gene>
<feature type="transmembrane region" description="Helical" evidence="8">
    <location>
        <begin position="67"/>
        <end position="84"/>
    </location>
</feature>
<feature type="transmembrane region" description="Helical" evidence="8">
    <location>
        <begin position="213"/>
        <end position="230"/>
    </location>
</feature>
<protein>
    <submittedName>
        <fullName evidence="9">UDP-GlcNAc:undecaprenyl-phosphate GlcNAc-1-phosphate transferase</fullName>
    </submittedName>
</protein>
<evidence type="ECO:0000256" key="2">
    <source>
        <dbReference type="ARBA" id="ARBA00022475"/>
    </source>
</evidence>
<comment type="cofactor">
    <cofactor evidence="7">
        <name>Mg(2+)</name>
        <dbReference type="ChEBI" id="CHEBI:18420"/>
    </cofactor>
</comment>
<feature type="transmembrane region" description="Helical" evidence="8">
    <location>
        <begin position="317"/>
        <end position="338"/>
    </location>
</feature>
<keyword evidence="4 8" id="KW-0812">Transmembrane</keyword>
<dbReference type="Proteomes" id="UP000295793">
    <property type="component" value="Unassembled WGS sequence"/>
</dbReference>
<dbReference type="GO" id="GO:0046872">
    <property type="term" value="F:metal ion binding"/>
    <property type="evidence" value="ECO:0007669"/>
    <property type="project" value="UniProtKB-KW"/>
</dbReference>
<dbReference type="InterPro" id="IPR000715">
    <property type="entry name" value="Glycosyl_transferase_4"/>
</dbReference>
<feature type="binding site" evidence="7">
    <location>
        <position position="212"/>
    </location>
    <ligand>
        <name>Mg(2+)</name>
        <dbReference type="ChEBI" id="CHEBI:18420"/>
    </ligand>
</feature>
<dbReference type="PANTHER" id="PTHR22926">
    <property type="entry name" value="PHOSPHO-N-ACETYLMURAMOYL-PENTAPEPTIDE-TRANSFERASE"/>
    <property type="match status" value="1"/>
</dbReference>
<dbReference type="Pfam" id="PF00953">
    <property type="entry name" value="Glycos_transf_4"/>
    <property type="match status" value="1"/>
</dbReference>
<dbReference type="CDD" id="cd06853">
    <property type="entry name" value="GT_WecA_like"/>
    <property type="match status" value="1"/>
</dbReference>
<evidence type="ECO:0000256" key="7">
    <source>
        <dbReference type="PIRSR" id="PIRSR600715-1"/>
    </source>
</evidence>
<dbReference type="EMBL" id="SLZR01000004">
    <property type="protein sequence ID" value="TCS41928.1"/>
    <property type="molecule type" value="Genomic_DNA"/>
</dbReference>
<dbReference type="GO" id="GO:0044038">
    <property type="term" value="P:cell wall macromolecule biosynthetic process"/>
    <property type="evidence" value="ECO:0007669"/>
    <property type="project" value="TreeGrafter"/>
</dbReference>
<dbReference type="GO" id="GO:0071555">
    <property type="term" value="P:cell wall organization"/>
    <property type="evidence" value="ECO:0007669"/>
    <property type="project" value="TreeGrafter"/>
</dbReference>
<feature type="transmembrane region" description="Helical" evidence="8">
    <location>
        <begin position="91"/>
        <end position="109"/>
    </location>
</feature>
<feature type="transmembrane region" description="Helical" evidence="8">
    <location>
        <begin position="129"/>
        <end position="146"/>
    </location>
</feature>
<dbReference type="RefSeq" id="WP_132700665.1">
    <property type="nucleotide sequence ID" value="NZ_SLZR01000004.1"/>
</dbReference>
<feature type="transmembrane region" description="Helical" evidence="8">
    <location>
        <begin position="158"/>
        <end position="176"/>
    </location>
</feature>
<dbReference type="GO" id="GO:0009103">
    <property type="term" value="P:lipopolysaccharide biosynthetic process"/>
    <property type="evidence" value="ECO:0007669"/>
    <property type="project" value="TreeGrafter"/>
</dbReference>
<comment type="subcellular location">
    <subcellularLocation>
        <location evidence="1">Cell membrane</location>
        <topology evidence="1">Multi-pass membrane protein</topology>
    </subcellularLocation>
</comment>
<feature type="transmembrane region" description="Helical" evidence="8">
    <location>
        <begin position="290"/>
        <end position="311"/>
    </location>
</feature>
<evidence type="ECO:0000256" key="3">
    <source>
        <dbReference type="ARBA" id="ARBA00022679"/>
    </source>
</evidence>
<evidence type="ECO:0000256" key="6">
    <source>
        <dbReference type="ARBA" id="ARBA00023136"/>
    </source>
</evidence>
<sequence length="355" mass="39356">MIEFLSAFIGVFLITTLLTPICSRIGLVDKPDKRKSHNDDVPLIGGLAMFASCSLAALFFVPHSSEMTYLLAACGLLVMTGSIDDRFNLHYYIRLVIQALAAIMLIWGAQNKLVSFGYVYGIGELTLGWLAIPITIIGIIGIINAYNMIDGIDGLSGGITLISVIGLYLLITDSIADGANSILLLLIGALAAYLIMNLHFLPKWTPKIFMGDAGSMVLGFIMASFLIRYSQGTKQIIMPVTALWLTAVPLMDIFVTTIRRIRHKRNPLHPDRTHVHYIFMRAGFKQETTLLIILTFQTIAVACGLALEVYGSSTLSFFAFGLLFLVYLQFISHAFKVARFIRRYKKRKATTREDS</sequence>
<feature type="transmembrane region" description="Helical" evidence="8">
    <location>
        <begin position="182"/>
        <end position="201"/>
    </location>
</feature>